<name>A0A6J6BRJ8_9ZZZZ</name>
<dbReference type="SUPFAM" id="SSF52833">
    <property type="entry name" value="Thioredoxin-like"/>
    <property type="match status" value="1"/>
</dbReference>
<dbReference type="EMBL" id="CAEZSJ010000088">
    <property type="protein sequence ID" value="CAB4541287.1"/>
    <property type="molecule type" value="Genomic_DNA"/>
</dbReference>
<dbReference type="PROSITE" id="PS51352">
    <property type="entry name" value="THIOREDOXIN_2"/>
    <property type="match status" value="1"/>
</dbReference>
<dbReference type="InterPro" id="IPR050553">
    <property type="entry name" value="Thioredoxin_ResA/DsbE_sf"/>
</dbReference>
<dbReference type="PROSITE" id="PS00194">
    <property type="entry name" value="THIOREDOXIN_1"/>
    <property type="match status" value="1"/>
</dbReference>
<evidence type="ECO:0000313" key="4">
    <source>
        <dbReference type="EMBL" id="CAB4541287.1"/>
    </source>
</evidence>
<protein>
    <submittedName>
        <fullName evidence="4">Unannotated protein</fullName>
    </submittedName>
</protein>
<organism evidence="4">
    <name type="scientific">freshwater metagenome</name>
    <dbReference type="NCBI Taxonomy" id="449393"/>
    <lineage>
        <taxon>unclassified sequences</taxon>
        <taxon>metagenomes</taxon>
        <taxon>ecological metagenomes</taxon>
    </lineage>
</organism>
<dbReference type="InterPro" id="IPR017937">
    <property type="entry name" value="Thioredoxin_CS"/>
</dbReference>
<dbReference type="Gene3D" id="3.40.30.10">
    <property type="entry name" value="Glutaredoxin"/>
    <property type="match status" value="1"/>
</dbReference>
<feature type="domain" description="Thioredoxin" evidence="3">
    <location>
        <begin position="37"/>
        <end position="173"/>
    </location>
</feature>
<dbReference type="Pfam" id="PF08534">
    <property type="entry name" value="Redoxin"/>
    <property type="match status" value="1"/>
</dbReference>
<evidence type="ECO:0000256" key="1">
    <source>
        <dbReference type="ARBA" id="ARBA00004196"/>
    </source>
</evidence>
<evidence type="ECO:0000256" key="2">
    <source>
        <dbReference type="ARBA" id="ARBA00022748"/>
    </source>
</evidence>
<dbReference type="AlphaFoldDB" id="A0A6J6BRJ8"/>
<dbReference type="GO" id="GO:0016491">
    <property type="term" value="F:oxidoreductase activity"/>
    <property type="evidence" value="ECO:0007669"/>
    <property type="project" value="InterPro"/>
</dbReference>
<proteinExistence type="predicted"/>
<dbReference type="InterPro" id="IPR013740">
    <property type="entry name" value="Redoxin"/>
</dbReference>
<dbReference type="GO" id="GO:0017004">
    <property type="term" value="P:cytochrome complex assembly"/>
    <property type="evidence" value="ECO:0007669"/>
    <property type="project" value="UniProtKB-KW"/>
</dbReference>
<gene>
    <name evidence="4" type="ORF">UFOPK1425_00568</name>
</gene>
<dbReference type="PROSITE" id="PS51257">
    <property type="entry name" value="PROKAR_LIPOPROTEIN"/>
    <property type="match status" value="1"/>
</dbReference>
<comment type="subcellular location">
    <subcellularLocation>
        <location evidence="1">Cell envelope</location>
    </subcellularLocation>
</comment>
<keyword evidence="2" id="KW-0201">Cytochrome c-type biogenesis</keyword>
<sequence length="176" mass="18901">MKAISVLIISTILLSSCGTAAPKNVAAGKIVSCSVIPTDSSKTSGTSLTCLDGNSKVLLESIKGPAVINVWGSWCVPCRDEMSFLRELAATGKVQIIGIDVEEADMESARKFVIEQGMTWPNLYDKDGSTKSSFGMGVPVTWYLDSEGEVAYKHVGVLKSKEQLFSEVEKYLGVKV</sequence>
<dbReference type="CDD" id="cd02966">
    <property type="entry name" value="TlpA_like_family"/>
    <property type="match status" value="1"/>
</dbReference>
<dbReference type="InterPro" id="IPR013766">
    <property type="entry name" value="Thioredoxin_domain"/>
</dbReference>
<reference evidence="4" key="1">
    <citation type="submission" date="2020-05" db="EMBL/GenBank/DDBJ databases">
        <authorList>
            <person name="Chiriac C."/>
            <person name="Salcher M."/>
            <person name="Ghai R."/>
            <person name="Kavagutti S V."/>
        </authorList>
    </citation>
    <scope>NUCLEOTIDE SEQUENCE</scope>
</reference>
<accession>A0A6J6BRJ8</accession>
<dbReference type="PANTHER" id="PTHR42852">
    <property type="entry name" value="THIOL:DISULFIDE INTERCHANGE PROTEIN DSBE"/>
    <property type="match status" value="1"/>
</dbReference>
<evidence type="ECO:0000259" key="3">
    <source>
        <dbReference type="PROSITE" id="PS51352"/>
    </source>
</evidence>
<dbReference type="PANTHER" id="PTHR42852:SF13">
    <property type="entry name" value="PROTEIN DIPZ"/>
    <property type="match status" value="1"/>
</dbReference>
<dbReference type="InterPro" id="IPR036249">
    <property type="entry name" value="Thioredoxin-like_sf"/>
</dbReference>
<dbReference type="GO" id="GO:0030313">
    <property type="term" value="C:cell envelope"/>
    <property type="evidence" value="ECO:0007669"/>
    <property type="project" value="UniProtKB-SubCell"/>
</dbReference>